<keyword evidence="4 12" id="KW-1133">Transmembrane helix</keyword>
<dbReference type="InterPro" id="IPR015683">
    <property type="entry name" value="Ionotropic_Glu_rcpt"/>
</dbReference>
<gene>
    <name evidence="14" type="ORF">Cvel_12697.t2.CR1</name>
</gene>
<keyword evidence="10" id="KW-0407">Ion channel</keyword>
<dbReference type="VEuPathDB" id="CryptoDB:Cvel_12697"/>
<feature type="transmembrane region" description="Helical" evidence="12">
    <location>
        <begin position="167"/>
        <end position="186"/>
    </location>
</feature>
<keyword evidence="2" id="KW-0813">Transport</keyword>
<dbReference type="SUPFAM" id="SSF53850">
    <property type="entry name" value="Periplasmic binding protein-like II"/>
    <property type="match status" value="1"/>
</dbReference>
<feature type="domain" description="Ionotropic glutamate receptor C-terminal" evidence="13">
    <location>
        <begin position="168"/>
        <end position="427"/>
    </location>
</feature>
<dbReference type="Gene3D" id="1.10.287.70">
    <property type="match status" value="1"/>
</dbReference>
<evidence type="ECO:0000256" key="11">
    <source>
        <dbReference type="SAM" id="MobiDB-lite"/>
    </source>
</evidence>
<dbReference type="EMBL" id="CDMZ01005778">
    <property type="protein sequence ID" value="CEM54342.1"/>
    <property type="molecule type" value="Genomic_DNA"/>
</dbReference>
<evidence type="ECO:0000256" key="12">
    <source>
        <dbReference type="SAM" id="Phobius"/>
    </source>
</evidence>
<feature type="compositionally biased region" description="Low complexity" evidence="11">
    <location>
        <begin position="629"/>
        <end position="638"/>
    </location>
</feature>
<dbReference type="GO" id="GO:0016020">
    <property type="term" value="C:membrane"/>
    <property type="evidence" value="ECO:0007669"/>
    <property type="project" value="UniProtKB-SubCell"/>
</dbReference>
<sequence>MEAGAFLTLIEDRPNMRGPVGDRNVFVTSSKIYSVLRAVVGDDAPTFPDVESRCEFLSAALGGRVEFLGETALRAKFWYSIDPIHAPSAEALEAKGPSQFTAAVYDVGVLGNADLGVSGFLETAERREISDFVTPVGEDNRYLYALSVTSKFTWESIFAPFAPFTPLVWVCICGFFFAVGVVYWLVETDKAEGNEEEFERGPKTARWYVRQITYSLYLAFRTFLGAYVEQWPVTAAGRVVVLSLAFAVLVLITSYTANLASILTVRSFSGTVESVDQLREKGRYLCLPPSVKDPLHALHPGVKVRTDGGAEENIERLRNGYCGGWLVGEREMDLYHGGTESVGNVCDIRKYGDIVLSFSITQPVSTSISGLDEAISCHIVDLLVSGRIQEFKERYIPPSICESDLYVEEEDSLQLTVIDMAGTFFISVFLLVIALLLWLVRTSARTEQGEALSRMSDTFVKRYVCCSCRGRKRGEKKRMREGDGGDLPSESEVGASGAFRKEGEGEGDLEEGKKSSPSNAVRERHNNLNSSAEFLKIMKGEKEKEKEEEQETGRVPAVADVRGRGGANQSTAAMSPLVAEDRILSVLASLQSSVESVQREVEKLRQQSAQSHTPTAADVKPPPIPPAAPAGLEKGPVVNEEKEGGGKERSVRVKESQSKEKRDEKEANEDRSKERVRASAASPKKEYTPSEGDQLWEEMDNLFR</sequence>
<keyword evidence="5" id="KW-0406">Ion transport</keyword>
<keyword evidence="9" id="KW-1071">Ligand-gated ion channel</keyword>
<feature type="compositionally biased region" description="Basic and acidic residues" evidence="11">
    <location>
        <begin position="639"/>
        <end position="688"/>
    </location>
</feature>
<proteinExistence type="predicted"/>
<dbReference type="AlphaFoldDB" id="A0A0G4IAZ5"/>
<organism evidence="14">
    <name type="scientific">Chromera velia CCMP2878</name>
    <dbReference type="NCBI Taxonomy" id="1169474"/>
    <lineage>
        <taxon>Eukaryota</taxon>
        <taxon>Sar</taxon>
        <taxon>Alveolata</taxon>
        <taxon>Colpodellida</taxon>
        <taxon>Chromeraceae</taxon>
        <taxon>Chromera</taxon>
    </lineage>
</organism>
<feature type="transmembrane region" description="Helical" evidence="12">
    <location>
        <begin position="421"/>
        <end position="440"/>
    </location>
</feature>
<feature type="compositionally biased region" description="Basic and acidic residues" evidence="11">
    <location>
        <begin position="536"/>
        <end position="547"/>
    </location>
</feature>
<feature type="compositionally biased region" description="Acidic residues" evidence="11">
    <location>
        <begin position="694"/>
        <end position="704"/>
    </location>
</feature>
<feature type="region of interest" description="Disordered" evidence="11">
    <location>
        <begin position="475"/>
        <end position="573"/>
    </location>
</feature>
<evidence type="ECO:0000256" key="10">
    <source>
        <dbReference type="ARBA" id="ARBA00023303"/>
    </source>
</evidence>
<dbReference type="PANTHER" id="PTHR18966">
    <property type="entry name" value="IONOTROPIC GLUTAMATE RECEPTOR"/>
    <property type="match status" value="1"/>
</dbReference>
<evidence type="ECO:0000256" key="4">
    <source>
        <dbReference type="ARBA" id="ARBA00022989"/>
    </source>
</evidence>
<keyword evidence="7" id="KW-0675">Receptor</keyword>
<evidence type="ECO:0000256" key="9">
    <source>
        <dbReference type="ARBA" id="ARBA00023286"/>
    </source>
</evidence>
<evidence type="ECO:0000256" key="7">
    <source>
        <dbReference type="ARBA" id="ARBA00023170"/>
    </source>
</evidence>
<feature type="compositionally biased region" description="Basic and acidic residues" evidence="11">
    <location>
        <begin position="499"/>
        <end position="514"/>
    </location>
</feature>
<evidence type="ECO:0000313" key="14">
    <source>
        <dbReference type="EMBL" id="CEM54342.1"/>
    </source>
</evidence>
<evidence type="ECO:0000256" key="2">
    <source>
        <dbReference type="ARBA" id="ARBA00022448"/>
    </source>
</evidence>
<evidence type="ECO:0000256" key="8">
    <source>
        <dbReference type="ARBA" id="ARBA00023180"/>
    </source>
</evidence>
<feature type="transmembrane region" description="Helical" evidence="12">
    <location>
        <begin position="240"/>
        <end position="260"/>
    </location>
</feature>
<feature type="transmembrane region" description="Helical" evidence="12">
    <location>
        <begin position="207"/>
        <end position="228"/>
    </location>
</feature>
<keyword evidence="6 12" id="KW-0472">Membrane</keyword>
<evidence type="ECO:0000256" key="5">
    <source>
        <dbReference type="ARBA" id="ARBA00023065"/>
    </source>
</evidence>
<evidence type="ECO:0000256" key="1">
    <source>
        <dbReference type="ARBA" id="ARBA00004141"/>
    </source>
</evidence>
<evidence type="ECO:0000256" key="6">
    <source>
        <dbReference type="ARBA" id="ARBA00023136"/>
    </source>
</evidence>
<keyword evidence="3 12" id="KW-0812">Transmembrane</keyword>
<keyword evidence="8" id="KW-0325">Glycoprotein</keyword>
<accession>A0A0G4IAZ5</accession>
<dbReference type="GO" id="GO:0015276">
    <property type="term" value="F:ligand-gated monoatomic ion channel activity"/>
    <property type="evidence" value="ECO:0007669"/>
    <property type="project" value="InterPro"/>
</dbReference>
<protein>
    <recommendedName>
        <fullName evidence="13">Ionotropic glutamate receptor C-terminal domain-containing protein</fullName>
    </recommendedName>
</protein>
<feature type="region of interest" description="Disordered" evidence="11">
    <location>
        <begin position="592"/>
        <end position="704"/>
    </location>
</feature>
<evidence type="ECO:0000259" key="13">
    <source>
        <dbReference type="Pfam" id="PF00060"/>
    </source>
</evidence>
<dbReference type="Pfam" id="PF00060">
    <property type="entry name" value="Lig_chan"/>
    <property type="match status" value="1"/>
</dbReference>
<name>A0A0G4IAZ5_9ALVE</name>
<dbReference type="InterPro" id="IPR001320">
    <property type="entry name" value="Iontro_rcpt_C"/>
</dbReference>
<comment type="subcellular location">
    <subcellularLocation>
        <location evidence="1">Membrane</location>
        <topology evidence="1">Multi-pass membrane protein</topology>
    </subcellularLocation>
</comment>
<reference evidence="14" key="1">
    <citation type="submission" date="2014-11" db="EMBL/GenBank/DDBJ databases">
        <authorList>
            <person name="Otto D Thomas"/>
            <person name="Naeem Raeece"/>
        </authorList>
    </citation>
    <scope>NUCLEOTIDE SEQUENCE</scope>
</reference>
<evidence type="ECO:0000256" key="3">
    <source>
        <dbReference type="ARBA" id="ARBA00022692"/>
    </source>
</evidence>